<protein>
    <recommendedName>
        <fullName evidence="1">HEPN AbiU2-like domain-containing protein</fullName>
    </recommendedName>
</protein>
<dbReference type="AlphaFoldDB" id="A0A419VY51"/>
<accession>A0A419VY51</accession>
<dbReference type="Pfam" id="PF18734">
    <property type="entry name" value="HEPN_AbiU2"/>
    <property type="match status" value="1"/>
</dbReference>
<dbReference type="Proteomes" id="UP000283387">
    <property type="component" value="Unassembled WGS sequence"/>
</dbReference>
<sequence length="215" mass="25321">MPDYKINKTDKLLSENIRNRKEEMQLMFSRNLETHEQLLDLLFNGTNHANYNGFKDTKLIWNIAAFTITISYDLKVIGQDLMLAENEWQKRLHARHACLIIYESINDFFDLLGKEFKTLVAIKICNEEIEEELNKVRSELNSYKRKYFNKLKEIRNTSIAHRDNDSLKQINTIINLSWSDTIELVTNFDIILTDLGKIIQVIIYAGLDDFNELKN</sequence>
<keyword evidence="3" id="KW-1185">Reference proteome</keyword>
<organism evidence="2 3">
    <name type="scientific">Mangrovibacterium diazotrophicum</name>
    <dbReference type="NCBI Taxonomy" id="1261403"/>
    <lineage>
        <taxon>Bacteria</taxon>
        <taxon>Pseudomonadati</taxon>
        <taxon>Bacteroidota</taxon>
        <taxon>Bacteroidia</taxon>
        <taxon>Marinilabiliales</taxon>
        <taxon>Prolixibacteraceae</taxon>
        <taxon>Mangrovibacterium</taxon>
    </lineage>
</organism>
<gene>
    <name evidence="2" type="ORF">BC643_3298</name>
</gene>
<evidence type="ECO:0000313" key="3">
    <source>
        <dbReference type="Proteomes" id="UP000283387"/>
    </source>
</evidence>
<evidence type="ECO:0000259" key="1">
    <source>
        <dbReference type="Pfam" id="PF18734"/>
    </source>
</evidence>
<dbReference type="OrthoDB" id="7107839at2"/>
<comment type="caution">
    <text evidence="2">The sequence shown here is derived from an EMBL/GenBank/DDBJ whole genome shotgun (WGS) entry which is preliminary data.</text>
</comment>
<evidence type="ECO:0000313" key="2">
    <source>
        <dbReference type="EMBL" id="RKD88155.1"/>
    </source>
</evidence>
<dbReference type="EMBL" id="RAPN01000002">
    <property type="protein sequence ID" value="RKD88155.1"/>
    <property type="molecule type" value="Genomic_DNA"/>
</dbReference>
<dbReference type="RefSeq" id="WP_120274342.1">
    <property type="nucleotide sequence ID" value="NZ_RAPN01000002.1"/>
</dbReference>
<feature type="domain" description="HEPN AbiU2-like" evidence="1">
    <location>
        <begin position="126"/>
        <end position="200"/>
    </location>
</feature>
<reference evidence="2 3" key="1">
    <citation type="submission" date="2018-09" db="EMBL/GenBank/DDBJ databases">
        <title>Genomic Encyclopedia of Archaeal and Bacterial Type Strains, Phase II (KMG-II): from individual species to whole genera.</title>
        <authorList>
            <person name="Goeker M."/>
        </authorList>
    </citation>
    <scope>NUCLEOTIDE SEQUENCE [LARGE SCALE GENOMIC DNA]</scope>
    <source>
        <strain evidence="2 3">DSM 27148</strain>
    </source>
</reference>
<proteinExistence type="predicted"/>
<dbReference type="InterPro" id="IPR040704">
    <property type="entry name" value="HEPN_AbiU2"/>
</dbReference>
<name>A0A419VY51_9BACT</name>